<evidence type="ECO:0000256" key="2">
    <source>
        <dbReference type="ARBA" id="ARBA00022692"/>
    </source>
</evidence>
<dbReference type="OrthoDB" id="9810556at2"/>
<evidence type="ECO:0000313" key="7">
    <source>
        <dbReference type="EMBL" id="ARN23851.1"/>
    </source>
</evidence>
<dbReference type="Gene3D" id="1.10.3730.20">
    <property type="match status" value="2"/>
</dbReference>
<feature type="transmembrane region" description="Helical" evidence="5">
    <location>
        <begin position="183"/>
        <end position="203"/>
    </location>
</feature>
<dbReference type="Proteomes" id="UP000193427">
    <property type="component" value="Chromosome"/>
</dbReference>
<feature type="transmembrane region" description="Helical" evidence="5">
    <location>
        <begin position="64"/>
        <end position="85"/>
    </location>
</feature>
<dbReference type="Pfam" id="PF00892">
    <property type="entry name" value="EamA"/>
    <property type="match status" value="2"/>
</dbReference>
<feature type="transmembrane region" description="Helical" evidence="5">
    <location>
        <begin position="270"/>
        <end position="290"/>
    </location>
</feature>
<proteinExistence type="predicted"/>
<evidence type="ECO:0000256" key="1">
    <source>
        <dbReference type="ARBA" id="ARBA00004141"/>
    </source>
</evidence>
<dbReference type="InterPro" id="IPR050638">
    <property type="entry name" value="AA-Vitamin_Transporters"/>
</dbReference>
<reference evidence="7 8" key="1">
    <citation type="submission" date="2016-04" db="EMBL/GenBank/DDBJ databases">
        <title>Complete genome sequence of natural rubber-degrading, novel Gram-negative bacterium, Rhizobacter gummiphilus strain NS21.</title>
        <authorList>
            <person name="Tabata M."/>
            <person name="Kasai D."/>
            <person name="Fukuda M."/>
        </authorList>
    </citation>
    <scope>NUCLEOTIDE SEQUENCE [LARGE SCALE GENOMIC DNA]</scope>
    <source>
        <strain evidence="7 8">NS21</strain>
    </source>
</reference>
<evidence type="ECO:0000313" key="8">
    <source>
        <dbReference type="Proteomes" id="UP000193427"/>
    </source>
</evidence>
<feature type="domain" description="EamA" evidence="6">
    <location>
        <begin position="10"/>
        <end position="136"/>
    </location>
</feature>
<dbReference type="PANTHER" id="PTHR32322">
    <property type="entry name" value="INNER MEMBRANE TRANSPORTER"/>
    <property type="match status" value="1"/>
</dbReference>
<evidence type="ECO:0000256" key="3">
    <source>
        <dbReference type="ARBA" id="ARBA00022989"/>
    </source>
</evidence>
<dbReference type="RefSeq" id="WP_085754139.1">
    <property type="nucleotide sequence ID" value="NZ_BSPR01000023.1"/>
</dbReference>
<keyword evidence="3 5" id="KW-1133">Transmembrane helix</keyword>
<dbReference type="InterPro" id="IPR000620">
    <property type="entry name" value="EamA_dom"/>
</dbReference>
<gene>
    <name evidence="7" type="ORF">A4W93_11865</name>
</gene>
<feature type="domain" description="EamA" evidence="6">
    <location>
        <begin position="156"/>
        <end position="287"/>
    </location>
</feature>
<feature type="transmembrane region" description="Helical" evidence="5">
    <location>
        <begin position="152"/>
        <end position="171"/>
    </location>
</feature>
<feature type="transmembrane region" description="Helical" evidence="5">
    <location>
        <begin position="91"/>
        <end position="113"/>
    </location>
</feature>
<dbReference type="GO" id="GO:0016020">
    <property type="term" value="C:membrane"/>
    <property type="evidence" value="ECO:0007669"/>
    <property type="project" value="UniProtKB-SubCell"/>
</dbReference>
<feature type="transmembrane region" description="Helical" evidence="5">
    <location>
        <begin position="125"/>
        <end position="146"/>
    </location>
</feature>
<dbReference type="SUPFAM" id="SSF103481">
    <property type="entry name" value="Multidrug resistance efflux transporter EmrE"/>
    <property type="match status" value="2"/>
</dbReference>
<keyword evidence="4 5" id="KW-0472">Membrane</keyword>
<evidence type="ECO:0000256" key="5">
    <source>
        <dbReference type="SAM" id="Phobius"/>
    </source>
</evidence>
<dbReference type="AlphaFoldDB" id="A0A1W6LHU1"/>
<feature type="transmembrane region" description="Helical" evidence="5">
    <location>
        <begin position="33"/>
        <end position="52"/>
    </location>
</feature>
<keyword evidence="8" id="KW-1185">Reference proteome</keyword>
<sequence>MNTLHFAELLGLAAIWGASFLFMRAGASEFGPIALAFVRVSGALVFLVPLMLWRGEARAALRHWRPLFVVGLTNSAIPFLCFSFAALSIPAAVLSIFNAATPLMGALIAWLWLKDQMTPPRAVGLAVGFGGVVWLVWSRSGAALAAGMDLNAAAPLLACVGATLGYGFSASFTKRFLTGVPPVASAAGSQIAATLCLAAPAFFTWPATTPSTRAWGAALLLAIVCTGIAYVMFFRLIATIGPARAISVTFLIPLFAALWGFLFLGEHVSADMVLGCATILLGTALTTGVLRWPQRKTAGLPTGR</sequence>
<name>A0A1W6LHU1_9BURK</name>
<dbReference type="InterPro" id="IPR037185">
    <property type="entry name" value="EmrE-like"/>
</dbReference>
<dbReference type="KEGG" id="rgu:A4W93_11865"/>
<feature type="transmembrane region" description="Helical" evidence="5">
    <location>
        <begin position="245"/>
        <end position="264"/>
    </location>
</feature>
<dbReference type="STRING" id="946333.A4W93_11865"/>
<dbReference type="PANTHER" id="PTHR32322:SF9">
    <property type="entry name" value="AMINO-ACID METABOLITE EFFLUX PUMP-RELATED"/>
    <property type="match status" value="1"/>
</dbReference>
<evidence type="ECO:0000256" key="4">
    <source>
        <dbReference type="ARBA" id="ARBA00023136"/>
    </source>
</evidence>
<dbReference type="EMBL" id="CP015118">
    <property type="protein sequence ID" value="ARN23851.1"/>
    <property type="molecule type" value="Genomic_DNA"/>
</dbReference>
<feature type="transmembrane region" description="Helical" evidence="5">
    <location>
        <begin position="215"/>
        <end position="233"/>
    </location>
</feature>
<keyword evidence="2 5" id="KW-0812">Transmembrane</keyword>
<evidence type="ECO:0000259" key="6">
    <source>
        <dbReference type="Pfam" id="PF00892"/>
    </source>
</evidence>
<organism evidence="7 8">
    <name type="scientific">Piscinibacter gummiphilus</name>
    <dbReference type="NCBI Taxonomy" id="946333"/>
    <lineage>
        <taxon>Bacteria</taxon>
        <taxon>Pseudomonadati</taxon>
        <taxon>Pseudomonadota</taxon>
        <taxon>Betaproteobacteria</taxon>
        <taxon>Burkholderiales</taxon>
        <taxon>Sphaerotilaceae</taxon>
        <taxon>Piscinibacter</taxon>
    </lineage>
</organism>
<feature type="transmembrane region" description="Helical" evidence="5">
    <location>
        <begin position="7"/>
        <end position="27"/>
    </location>
</feature>
<protein>
    <recommendedName>
        <fullName evidence="6">EamA domain-containing protein</fullName>
    </recommendedName>
</protein>
<comment type="subcellular location">
    <subcellularLocation>
        <location evidence="1">Membrane</location>
        <topology evidence="1">Multi-pass membrane protein</topology>
    </subcellularLocation>
</comment>
<accession>A0A1W6LHU1</accession>